<accession>A0AA39UAM0</accession>
<proteinExistence type="predicted"/>
<feature type="transmembrane region" description="Helical" evidence="1">
    <location>
        <begin position="32"/>
        <end position="53"/>
    </location>
</feature>
<dbReference type="Proteomes" id="UP001175227">
    <property type="component" value="Unassembled WGS sequence"/>
</dbReference>
<keyword evidence="3" id="KW-1185">Reference proteome</keyword>
<dbReference type="EMBL" id="JAUEPR010000007">
    <property type="protein sequence ID" value="KAK0482262.1"/>
    <property type="molecule type" value="Genomic_DNA"/>
</dbReference>
<organism evidence="2 3">
    <name type="scientific">Armillaria novae-zelandiae</name>
    <dbReference type="NCBI Taxonomy" id="153914"/>
    <lineage>
        <taxon>Eukaryota</taxon>
        <taxon>Fungi</taxon>
        <taxon>Dikarya</taxon>
        <taxon>Basidiomycota</taxon>
        <taxon>Agaricomycotina</taxon>
        <taxon>Agaricomycetes</taxon>
        <taxon>Agaricomycetidae</taxon>
        <taxon>Agaricales</taxon>
        <taxon>Marasmiineae</taxon>
        <taxon>Physalacriaceae</taxon>
        <taxon>Armillaria</taxon>
    </lineage>
</organism>
<keyword evidence="1" id="KW-1133">Transmembrane helix</keyword>
<gene>
    <name evidence="2" type="ORF">IW261DRAFT_1467100</name>
</gene>
<protein>
    <submittedName>
        <fullName evidence="2">Uncharacterized protein</fullName>
    </submittedName>
</protein>
<keyword evidence="1" id="KW-0472">Membrane</keyword>
<evidence type="ECO:0000256" key="1">
    <source>
        <dbReference type="SAM" id="Phobius"/>
    </source>
</evidence>
<evidence type="ECO:0000313" key="3">
    <source>
        <dbReference type="Proteomes" id="UP001175227"/>
    </source>
</evidence>
<feature type="transmembrane region" description="Helical" evidence="1">
    <location>
        <begin position="7"/>
        <end position="26"/>
    </location>
</feature>
<keyword evidence="1" id="KW-0812">Transmembrane</keyword>
<comment type="caution">
    <text evidence="2">The sequence shown here is derived from an EMBL/GenBank/DDBJ whole genome shotgun (WGS) entry which is preliminary data.</text>
</comment>
<evidence type="ECO:0000313" key="2">
    <source>
        <dbReference type="EMBL" id="KAK0482262.1"/>
    </source>
</evidence>
<sequence>MCPRKGLIVPIILPIRTLFVSLSQAYSTERPVAILFSFGTHVIISGQATINVLSGRCRLDYFRLESMLFRR</sequence>
<reference evidence="2" key="1">
    <citation type="submission" date="2023-06" db="EMBL/GenBank/DDBJ databases">
        <authorList>
            <consortium name="Lawrence Berkeley National Laboratory"/>
            <person name="Ahrendt S."/>
            <person name="Sahu N."/>
            <person name="Indic B."/>
            <person name="Wong-Bajracharya J."/>
            <person name="Merenyi Z."/>
            <person name="Ke H.-M."/>
            <person name="Monk M."/>
            <person name="Kocsube S."/>
            <person name="Drula E."/>
            <person name="Lipzen A."/>
            <person name="Balint B."/>
            <person name="Henrissat B."/>
            <person name="Andreopoulos B."/>
            <person name="Martin F.M."/>
            <person name="Harder C.B."/>
            <person name="Rigling D."/>
            <person name="Ford K.L."/>
            <person name="Foster G.D."/>
            <person name="Pangilinan J."/>
            <person name="Papanicolaou A."/>
            <person name="Barry K."/>
            <person name="LaButti K."/>
            <person name="Viragh M."/>
            <person name="Koriabine M."/>
            <person name="Yan M."/>
            <person name="Riley R."/>
            <person name="Champramary S."/>
            <person name="Plett K.L."/>
            <person name="Tsai I.J."/>
            <person name="Slot J."/>
            <person name="Sipos G."/>
            <person name="Plett J."/>
            <person name="Nagy L.G."/>
            <person name="Grigoriev I.V."/>
        </authorList>
    </citation>
    <scope>NUCLEOTIDE SEQUENCE</scope>
    <source>
        <strain evidence="2">ICMP 16352</strain>
    </source>
</reference>
<dbReference type="AlphaFoldDB" id="A0AA39UAM0"/>
<name>A0AA39UAM0_9AGAR</name>